<dbReference type="InterPro" id="IPR019887">
    <property type="entry name" value="Tscrpt_reg_AsnC/Lrp_C"/>
</dbReference>
<dbReference type="Pfam" id="PF01037">
    <property type="entry name" value="AsnC_trans_reg"/>
    <property type="match status" value="1"/>
</dbReference>
<dbReference type="InterPro" id="IPR019888">
    <property type="entry name" value="Tscrpt_reg_AsnC-like"/>
</dbReference>
<dbReference type="InterPro" id="IPR036390">
    <property type="entry name" value="WH_DNA-bd_sf"/>
</dbReference>
<dbReference type="InterPro" id="IPR036388">
    <property type="entry name" value="WH-like_DNA-bd_sf"/>
</dbReference>
<dbReference type="EMBL" id="CP017962">
    <property type="protein sequence ID" value="APC49607.1"/>
    <property type="molecule type" value="Genomic_DNA"/>
</dbReference>
<dbReference type="GO" id="GO:0005829">
    <property type="term" value="C:cytosol"/>
    <property type="evidence" value="ECO:0007669"/>
    <property type="project" value="TreeGrafter"/>
</dbReference>
<dbReference type="Gene3D" id="3.30.70.920">
    <property type="match status" value="1"/>
</dbReference>
<protein>
    <submittedName>
        <fullName evidence="5">AsnC family transcriptional regulator</fullName>
    </submittedName>
</protein>
<reference evidence="5 6" key="1">
    <citation type="submission" date="2016-11" db="EMBL/GenBank/DDBJ databases">
        <title>Complete genome sequencing of Virgibacillus halodenitrificans PDB-F2.</title>
        <authorList>
            <person name="Sun Z."/>
            <person name="Zhou Y."/>
            <person name="Li H."/>
        </authorList>
    </citation>
    <scope>NUCLEOTIDE SEQUENCE [LARGE SCALE GENOMIC DNA]</scope>
    <source>
        <strain evidence="5 6">PDB-F2</strain>
    </source>
</reference>
<dbReference type="SUPFAM" id="SSF54909">
    <property type="entry name" value="Dimeric alpha+beta barrel"/>
    <property type="match status" value="1"/>
</dbReference>
<dbReference type="SMART" id="SM00344">
    <property type="entry name" value="HTH_ASNC"/>
    <property type="match status" value="1"/>
</dbReference>
<evidence type="ECO:0000256" key="2">
    <source>
        <dbReference type="ARBA" id="ARBA00023125"/>
    </source>
</evidence>
<evidence type="ECO:0000256" key="1">
    <source>
        <dbReference type="ARBA" id="ARBA00023015"/>
    </source>
</evidence>
<evidence type="ECO:0000256" key="3">
    <source>
        <dbReference type="ARBA" id="ARBA00023163"/>
    </source>
</evidence>
<dbReference type="GO" id="GO:0043565">
    <property type="term" value="F:sequence-specific DNA binding"/>
    <property type="evidence" value="ECO:0007669"/>
    <property type="project" value="InterPro"/>
</dbReference>
<accession>A0AAC9J1X0</accession>
<keyword evidence="3" id="KW-0804">Transcription</keyword>
<proteinExistence type="predicted"/>
<dbReference type="PROSITE" id="PS00519">
    <property type="entry name" value="HTH_ASNC_1"/>
    <property type="match status" value="1"/>
</dbReference>
<dbReference type="GO" id="GO:0043200">
    <property type="term" value="P:response to amino acid"/>
    <property type="evidence" value="ECO:0007669"/>
    <property type="project" value="TreeGrafter"/>
</dbReference>
<keyword evidence="2" id="KW-0238">DNA-binding</keyword>
<dbReference type="PANTHER" id="PTHR30154">
    <property type="entry name" value="LEUCINE-RESPONSIVE REGULATORY PROTEIN"/>
    <property type="match status" value="1"/>
</dbReference>
<sequence>MDQLDIKMLRLLQLDGRISISELSKKLALSRPSVSERLKRLQEKGIIEGFSAIVPPATVGKNLLIMIELSELRVSQFEFEKIIKDEPNVIECHRATGHVHYYIKAALKGMDELTRLIETLIPYGSTKTSILLATPVVRHVVLPNS</sequence>
<dbReference type="InterPro" id="IPR000485">
    <property type="entry name" value="AsnC-type_HTH_dom"/>
</dbReference>
<dbReference type="CDD" id="cd00090">
    <property type="entry name" value="HTH_ARSR"/>
    <property type="match status" value="1"/>
</dbReference>
<dbReference type="KEGG" id="vhl:BME96_16030"/>
<evidence type="ECO:0000313" key="5">
    <source>
        <dbReference type="EMBL" id="APC49607.1"/>
    </source>
</evidence>
<evidence type="ECO:0000259" key="4">
    <source>
        <dbReference type="PROSITE" id="PS50956"/>
    </source>
</evidence>
<dbReference type="Gene3D" id="1.10.10.10">
    <property type="entry name" value="Winged helix-like DNA-binding domain superfamily/Winged helix DNA-binding domain"/>
    <property type="match status" value="1"/>
</dbReference>
<dbReference type="AlphaFoldDB" id="A0AAC9J1X0"/>
<dbReference type="GeneID" id="71515922"/>
<keyword evidence="1" id="KW-0805">Transcription regulation</keyword>
<dbReference type="PANTHER" id="PTHR30154:SF53">
    <property type="entry name" value="HTH-TYPE TRANSCRIPTIONAL REGULATOR LRPC"/>
    <property type="match status" value="1"/>
</dbReference>
<dbReference type="Proteomes" id="UP000182945">
    <property type="component" value="Chromosome"/>
</dbReference>
<dbReference type="RefSeq" id="WP_071649612.1">
    <property type="nucleotide sequence ID" value="NZ_CP017962.1"/>
</dbReference>
<evidence type="ECO:0000313" key="6">
    <source>
        <dbReference type="Proteomes" id="UP000182945"/>
    </source>
</evidence>
<dbReference type="PROSITE" id="PS50956">
    <property type="entry name" value="HTH_ASNC_2"/>
    <property type="match status" value="1"/>
</dbReference>
<name>A0AAC9J1X0_VIRHA</name>
<dbReference type="InterPro" id="IPR011991">
    <property type="entry name" value="ArsR-like_HTH"/>
</dbReference>
<dbReference type="InterPro" id="IPR011008">
    <property type="entry name" value="Dimeric_a/b-barrel"/>
</dbReference>
<organism evidence="5 6">
    <name type="scientific">Virgibacillus halodenitrificans</name>
    <name type="common">Bacillus halodenitrificans</name>
    <dbReference type="NCBI Taxonomy" id="1482"/>
    <lineage>
        <taxon>Bacteria</taxon>
        <taxon>Bacillati</taxon>
        <taxon>Bacillota</taxon>
        <taxon>Bacilli</taxon>
        <taxon>Bacillales</taxon>
        <taxon>Bacillaceae</taxon>
        <taxon>Virgibacillus</taxon>
    </lineage>
</organism>
<gene>
    <name evidence="5" type="ORF">BME96_16030</name>
</gene>
<dbReference type="PRINTS" id="PR00033">
    <property type="entry name" value="HTHASNC"/>
</dbReference>
<dbReference type="SUPFAM" id="SSF46785">
    <property type="entry name" value="Winged helix' DNA-binding domain"/>
    <property type="match status" value="1"/>
</dbReference>
<dbReference type="Pfam" id="PF13412">
    <property type="entry name" value="HTH_24"/>
    <property type="match status" value="1"/>
</dbReference>
<dbReference type="InterPro" id="IPR019885">
    <property type="entry name" value="Tscrpt_reg_HTH_AsnC-type_CS"/>
</dbReference>
<feature type="domain" description="HTH asnC-type" evidence="4">
    <location>
        <begin position="1"/>
        <end position="62"/>
    </location>
</feature>